<dbReference type="Proteomes" id="UP000050911">
    <property type="component" value="Unassembled WGS sequence"/>
</dbReference>
<dbReference type="SUPFAM" id="SSF51726">
    <property type="entry name" value="UROD/MetE-like"/>
    <property type="match status" value="1"/>
</dbReference>
<dbReference type="InterPro" id="IPR038071">
    <property type="entry name" value="UROD/MetE-like_sf"/>
</dbReference>
<name>A0A0R1HWV7_9LACO</name>
<dbReference type="PANTHER" id="PTHR47099:SF1">
    <property type="entry name" value="METHYLCOBAMIDE:COM METHYLTRANSFERASE MTBA"/>
    <property type="match status" value="1"/>
</dbReference>
<dbReference type="EMBL" id="AZCX01000010">
    <property type="protein sequence ID" value="KRK47287.1"/>
    <property type="molecule type" value="Genomic_DNA"/>
</dbReference>
<dbReference type="GO" id="GO:0006779">
    <property type="term" value="P:porphyrin-containing compound biosynthetic process"/>
    <property type="evidence" value="ECO:0007669"/>
    <property type="project" value="InterPro"/>
</dbReference>
<dbReference type="GO" id="GO:0004853">
    <property type="term" value="F:uroporphyrinogen decarboxylase activity"/>
    <property type="evidence" value="ECO:0007669"/>
    <property type="project" value="InterPro"/>
</dbReference>
<dbReference type="InterPro" id="IPR000257">
    <property type="entry name" value="Uroporphyrinogen_deCOase"/>
</dbReference>
<sequence length="347" mass="39373">MNHYERIKATLQQHPVDRVPVNLWAHMPEVDQNPKLLARKQIEFAKKYDFDFIKLMPFGLYGVEDYGAEVKYFTKLDHPAVLHRPGITTYQDWNRLQPLSGTYGTYGKQVELANYARDFSKNQFPIVQTIFTPLTNALKLSGDRLLLDIKEHPEAVKYALSVLAETTINFIKENINAGVDGFFFATQTATSNLFTREEYLEFGEPFDKVVLDAFKDKTWFNIAHIHGDHTYFDIVSKYPVQALNWHDRSVSPSLSEARKLTNKTLIGGLHELPYRNKDTGEIEQPSILKSGNPKQILTHVQEAIREVDAKGIIIGPGCVASQSIPEKNIYAIRSAVLGESNITAEFG</sequence>
<dbReference type="AlphaFoldDB" id="A0A0R1HWV7"/>
<evidence type="ECO:0000313" key="2">
    <source>
        <dbReference type="EMBL" id="KRK47287.1"/>
    </source>
</evidence>
<proteinExistence type="predicted"/>
<organism evidence="2 3">
    <name type="scientific">Secundilactobacillus kimchicus JCM 15530</name>
    <dbReference type="NCBI Taxonomy" id="1302272"/>
    <lineage>
        <taxon>Bacteria</taxon>
        <taxon>Bacillati</taxon>
        <taxon>Bacillota</taxon>
        <taxon>Bacilli</taxon>
        <taxon>Lactobacillales</taxon>
        <taxon>Lactobacillaceae</taxon>
        <taxon>Secundilactobacillus</taxon>
    </lineage>
</organism>
<protein>
    <recommendedName>
        <fullName evidence="1">Uroporphyrinogen decarboxylase (URO-D) domain-containing protein</fullName>
    </recommendedName>
</protein>
<dbReference type="STRING" id="1302272.FC96_GL000557"/>
<dbReference type="OrthoDB" id="7375127at2"/>
<dbReference type="PATRIC" id="fig|1302272.5.peg.555"/>
<dbReference type="InterPro" id="IPR052024">
    <property type="entry name" value="Methanogen_methyltrans"/>
</dbReference>
<dbReference type="RefSeq" id="WP_056942968.1">
    <property type="nucleotide sequence ID" value="NZ_AZCX01000010.1"/>
</dbReference>
<dbReference type="PANTHER" id="PTHR47099">
    <property type="entry name" value="METHYLCOBAMIDE:COM METHYLTRANSFERASE MTBA"/>
    <property type="match status" value="1"/>
</dbReference>
<reference evidence="2 3" key="1">
    <citation type="journal article" date="2015" name="Genome Announc.">
        <title>Expanding the biotechnology potential of lactobacilli through comparative genomics of 213 strains and associated genera.</title>
        <authorList>
            <person name="Sun Z."/>
            <person name="Harris H.M."/>
            <person name="McCann A."/>
            <person name="Guo C."/>
            <person name="Argimon S."/>
            <person name="Zhang W."/>
            <person name="Yang X."/>
            <person name="Jeffery I.B."/>
            <person name="Cooney J.C."/>
            <person name="Kagawa T.F."/>
            <person name="Liu W."/>
            <person name="Song Y."/>
            <person name="Salvetti E."/>
            <person name="Wrobel A."/>
            <person name="Rasinkangas P."/>
            <person name="Parkhill J."/>
            <person name="Rea M.C."/>
            <person name="O'Sullivan O."/>
            <person name="Ritari J."/>
            <person name="Douillard F.P."/>
            <person name="Paul Ross R."/>
            <person name="Yang R."/>
            <person name="Briner A.E."/>
            <person name="Felis G.E."/>
            <person name="de Vos W.M."/>
            <person name="Barrangou R."/>
            <person name="Klaenhammer T.R."/>
            <person name="Caufield P.W."/>
            <person name="Cui Y."/>
            <person name="Zhang H."/>
            <person name="O'Toole P.W."/>
        </authorList>
    </citation>
    <scope>NUCLEOTIDE SEQUENCE [LARGE SCALE GENOMIC DNA]</scope>
    <source>
        <strain evidence="2 3">JCM 15530</strain>
    </source>
</reference>
<accession>A0A0R1HWV7</accession>
<dbReference type="Pfam" id="PF01208">
    <property type="entry name" value="URO-D"/>
    <property type="match status" value="1"/>
</dbReference>
<evidence type="ECO:0000259" key="1">
    <source>
        <dbReference type="Pfam" id="PF01208"/>
    </source>
</evidence>
<keyword evidence="3" id="KW-1185">Reference proteome</keyword>
<evidence type="ECO:0000313" key="3">
    <source>
        <dbReference type="Proteomes" id="UP000050911"/>
    </source>
</evidence>
<feature type="domain" description="Uroporphyrinogen decarboxylase (URO-D)" evidence="1">
    <location>
        <begin position="5"/>
        <end position="336"/>
    </location>
</feature>
<gene>
    <name evidence="2" type="ORF">FC96_GL000557</name>
</gene>
<dbReference type="Gene3D" id="3.20.20.210">
    <property type="match status" value="1"/>
</dbReference>
<comment type="caution">
    <text evidence="2">The sequence shown here is derived from an EMBL/GenBank/DDBJ whole genome shotgun (WGS) entry which is preliminary data.</text>
</comment>